<evidence type="ECO:0000313" key="5">
    <source>
        <dbReference type="Proteomes" id="UP001591681"/>
    </source>
</evidence>
<dbReference type="GO" id="GO:0008270">
    <property type="term" value="F:zinc ion binding"/>
    <property type="evidence" value="ECO:0007669"/>
    <property type="project" value="UniProtKB-KW"/>
</dbReference>
<evidence type="ECO:0000259" key="3">
    <source>
        <dbReference type="PROSITE" id="PS50158"/>
    </source>
</evidence>
<reference evidence="4 5" key="1">
    <citation type="submission" date="2024-09" db="EMBL/GenBank/DDBJ databases">
        <title>A chromosome-level genome assembly of Gray's grenadier anchovy, Coilia grayii.</title>
        <authorList>
            <person name="Fu Z."/>
        </authorList>
    </citation>
    <scope>NUCLEOTIDE SEQUENCE [LARGE SCALE GENOMIC DNA]</scope>
    <source>
        <strain evidence="4">G4</strain>
        <tissue evidence="4">Muscle</tissue>
    </source>
</reference>
<feature type="region of interest" description="Disordered" evidence="2">
    <location>
        <begin position="1"/>
        <end position="21"/>
    </location>
</feature>
<keyword evidence="1" id="KW-0863">Zinc-finger</keyword>
<evidence type="ECO:0000313" key="4">
    <source>
        <dbReference type="EMBL" id="KAL2087263.1"/>
    </source>
</evidence>
<organism evidence="4 5">
    <name type="scientific">Coilia grayii</name>
    <name type="common">Gray's grenadier anchovy</name>
    <dbReference type="NCBI Taxonomy" id="363190"/>
    <lineage>
        <taxon>Eukaryota</taxon>
        <taxon>Metazoa</taxon>
        <taxon>Chordata</taxon>
        <taxon>Craniata</taxon>
        <taxon>Vertebrata</taxon>
        <taxon>Euteleostomi</taxon>
        <taxon>Actinopterygii</taxon>
        <taxon>Neopterygii</taxon>
        <taxon>Teleostei</taxon>
        <taxon>Clupei</taxon>
        <taxon>Clupeiformes</taxon>
        <taxon>Clupeoidei</taxon>
        <taxon>Engraulidae</taxon>
        <taxon>Coilinae</taxon>
        <taxon>Coilia</taxon>
    </lineage>
</organism>
<dbReference type="InterPro" id="IPR026523">
    <property type="entry name" value="PNMA"/>
</dbReference>
<keyword evidence="5" id="KW-1185">Reference proteome</keyword>
<dbReference type="Proteomes" id="UP001591681">
    <property type="component" value="Unassembled WGS sequence"/>
</dbReference>
<dbReference type="PANTHER" id="PTHR23095:SF55">
    <property type="entry name" value="PARANEOPLASTIC ANTIGEN MA1 HOMOLOG"/>
    <property type="match status" value="1"/>
</dbReference>
<dbReference type="SUPFAM" id="SSF57756">
    <property type="entry name" value="Retrovirus zinc finger-like domains"/>
    <property type="match status" value="1"/>
</dbReference>
<dbReference type="Pfam" id="PF14893">
    <property type="entry name" value="PNMA"/>
    <property type="match status" value="1"/>
</dbReference>
<protein>
    <recommendedName>
        <fullName evidence="3">CCHC-type domain-containing protein</fullName>
    </recommendedName>
</protein>
<feature type="region of interest" description="Disordered" evidence="2">
    <location>
        <begin position="258"/>
        <end position="302"/>
    </location>
</feature>
<name>A0ABD1JJB7_9TELE</name>
<feature type="domain" description="CCHC-type" evidence="3">
    <location>
        <begin position="311"/>
        <end position="326"/>
    </location>
</feature>
<dbReference type="InterPro" id="IPR001878">
    <property type="entry name" value="Znf_CCHC"/>
</dbReference>
<dbReference type="AlphaFoldDB" id="A0ABD1JJB7"/>
<dbReference type="EMBL" id="JBHFQA010000015">
    <property type="protein sequence ID" value="KAL2087263.1"/>
    <property type="molecule type" value="Genomic_DNA"/>
</dbReference>
<feature type="compositionally biased region" description="Basic and acidic residues" evidence="2">
    <location>
        <begin position="258"/>
        <end position="278"/>
    </location>
</feature>
<accession>A0ABD1JJB7</accession>
<evidence type="ECO:0000256" key="1">
    <source>
        <dbReference type="PROSITE-ProRule" id="PRU00047"/>
    </source>
</evidence>
<dbReference type="PANTHER" id="PTHR23095">
    <property type="entry name" value="PARANEOPLASTIC ANTIGEN"/>
    <property type="match status" value="1"/>
</dbReference>
<dbReference type="PROSITE" id="PS50158">
    <property type="entry name" value="ZF_CCHC"/>
    <property type="match status" value="1"/>
</dbReference>
<dbReference type="InterPro" id="IPR036875">
    <property type="entry name" value="Znf_CCHC_sf"/>
</dbReference>
<dbReference type="InterPro" id="IPR048270">
    <property type="entry name" value="PNMA_C"/>
</dbReference>
<evidence type="ECO:0000256" key="2">
    <source>
        <dbReference type="SAM" id="MobiDB-lite"/>
    </source>
</evidence>
<keyword evidence="1" id="KW-0862">Zinc</keyword>
<sequence length="335" mass="37404">MEQATGSNNSTGTAAMQTSRPEASTVNAVMMPWFMGGPWIPKFSGKGGAAAFEEWRGQMEAFLRAQGLSGQQRVDFILSALEGEAKQEIQLVAPTDKDTDVEVFDVLKGLYGHTVSVAQLRAQFFQCRQGAEEGVGAFTLRLRELHHQWRAVDPGPAGGDDEMLRAQFAMGLRPCPTQQELQRQLRRRPDMTFADTCREAKALEKEMGPGDVQVCRALTSEPTPAAAPDSNWQQWRDSLKAELQRELRDQVTALGKTLSDDLRNLHRRSDPPVRERHNPTVTAPASRPRSSRGAQGESQLYRWDAQGRPICRDCGESGHIQRFCPRRQRPESSDF</sequence>
<proteinExistence type="predicted"/>
<gene>
    <name evidence="4" type="ORF">ACEWY4_018322</name>
</gene>
<comment type="caution">
    <text evidence="4">The sequence shown here is derived from an EMBL/GenBank/DDBJ whole genome shotgun (WGS) entry which is preliminary data.</text>
</comment>
<keyword evidence="1" id="KW-0479">Metal-binding</keyword>